<keyword evidence="2" id="KW-1185">Reference proteome</keyword>
<evidence type="ECO:0000313" key="1">
    <source>
        <dbReference type="EMBL" id="KUJ19719.1"/>
    </source>
</evidence>
<dbReference type="KEGG" id="psco:LY89DRAFT_458555"/>
<dbReference type="Gene3D" id="3.40.50.300">
    <property type="entry name" value="P-loop containing nucleotide triphosphate hydrolases"/>
    <property type="match status" value="1"/>
</dbReference>
<dbReference type="PANTHER" id="PTHR36978:SF4">
    <property type="entry name" value="P-LOOP CONTAINING NUCLEOSIDE TRIPHOSPHATE HYDROLASE PROTEIN"/>
    <property type="match status" value="1"/>
</dbReference>
<dbReference type="InterPro" id="IPR027417">
    <property type="entry name" value="P-loop_NTPase"/>
</dbReference>
<gene>
    <name evidence="1" type="ORF">LY89DRAFT_458555</name>
</gene>
<accession>A0A194XHW6</accession>
<dbReference type="PANTHER" id="PTHR36978">
    <property type="entry name" value="P-LOOP CONTAINING NUCLEOTIDE TRIPHOSPHATE HYDROLASE"/>
    <property type="match status" value="1"/>
</dbReference>
<dbReference type="GeneID" id="28817393"/>
<dbReference type="InterPro" id="IPR040632">
    <property type="entry name" value="Sulfotransfer_4"/>
</dbReference>
<evidence type="ECO:0008006" key="3">
    <source>
        <dbReference type="Google" id="ProtNLM"/>
    </source>
</evidence>
<dbReference type="Proteomes" id="UP000070700">
    <property type="component" value="Unassembled WGS sequence"/>
</dbReference>
<dbReference type="OrthoDB" id="408152at2759"/>
<dbReference type="SUPFAM" id="SSF52540">
    <property type="entry name" value="P-loop containing nucleoside triphosphate hydrolases"/>
    <property type="match status" value="1"/>
</dbReference>
<dbReference type="EMBL" id="KQ947410">
    <property type="protein sequence ID" value="KUJ19719.1"/>
    <property type="molecule type" value="Genomic_DNA"/>
</dbReference>
<protein>
    <recommendedName>
        <fullName evidence="3">P-loop containing nucleoside triphosphate hydrolase protein</fullName>
    </recommendedName>
</protein>
<dbReference type="InParanoid" id="A0A194XHW6"/>
<sequence length="281" mass="32963">MSDYEKYPELYAQDRQIDPQTRQRTVPMKVLNLSMIRTGTTSIQRALEILGIQPVAHGFTIFTQSHDLLMWQRGLRTKYWPTPNTAPFDRQEFDNLLGQYEGLSDWPCIAFSQELIAAYPEAKVILVEREIESWYKSFTTTATNNVFWDVFYYIAMLDYYHLGQFQIMTRLLVKGWFKAENQVEFEANAKRVYREHYQNVKVWTPKEKLLVFGLQEGWEPLCRFLDVPVPDVPFPRINDSEELQRRINVSLKISMMRVLKKAALVVGAVGSASVAWWMRKS</sequence>
<proteinExistence type="predicted"/>
<dbReference type="Pfam" id="PF17784">
    <property type="entry name" value="Sulfotransfer_4"/>
    <property type="match status" value="1"/>
</dbReference>
<organism evidence="1 2">
    <name type="scientific">Mollisia scopiformis</name>
    <name type="common">Conifer needle endophyte fungus</name>
    <name type="synonym">Phialocephala scopiformis</name>
    <dbReference type="NCBI Taxonomy" id="149040"/>
    <lineage>
        <taxon>Eukaryota</taxon>
        <taxon>Fungi</taxon>
        <taxon>Dikarya</taxon>
        <taxon>Ascomycota</taxon>
        <taxon>Pezizomycotina</taxon>
        <taxon>Leotiomycetes</taxon>
        <taxon>Helotiales</taxon>
        <taxon>Mollisiaceae</taxon>
        <taxon>Mollisia</taxon>
    </lineage>
</organism>
<name>A0A194XHW6_MOLSC</name>
<dbReference type="STRING" id="149040.A0A194XHW6"/>
<reference evidence="1 2" key="1">
    <citation type="submission" date="2015-10" db="EMBL/GenBank/DDBJ databases">
        <title>Full genome of DAOMC 229536 Phialocephala scopiformis, a fungal endophyte of spruce producing the potent anti-insectan compound rugulosin.</title>
        <authorList>
            <consortium name="DOE Joint Genome Institute"/>
            <person name="Walker A.K."/>
            <person name="Frasz S.L."/>
            <person name="Seifert K.A."/>
            <person name="Miller J.D."/>
            <person name="Mondo S.J."/>
            <person name="Labutti K."/>
            <person name="Lipzen A."/>
            <person name="Dockter R."/>
            <person name="Kennedy M."/>
            <person name="Grigoriev I.V."/>
            <person name="Spatafora J.W."/>
        </authorList>
    </citation>
    <scope>NUCLEOTIDE SEQUENCE [LARGE SCALE GENOMIC DNA]</scope>
    <source>
        <strain evidence="1 2">CBS 120377</strain>
    </source>
</reference>
<evidence type="ECO:0000313" key="2">
    <source>
        <dbReference type="Proteomes" id="UP000070700"/>
    </source>
</evidence>
<dbReference type="AlphaFoldDB" id="A0A194XHW6"/>
<dbReference type="RefSeq" id="XP_018074074.1">
    <property type="nucleotide sequence ID" value="XM_018207667.1"/>
</dbReference>